<dbReference type="Gene3D" id="3.40.50.360">
    <property type="match status" value="1"/>
</dbReference>
<dbReference type="InterPro" id="IPR005025">
    <property type="entry name" value="FMN_Rdtase-like_dom"/>
</dbReference>
<dbReference type="EMBL" id="JBFBLL010000001">
    <property type="protein sequence ID" value="MEV8156835.1"/>
    <property type="molecule type" value="Genomic_DNA"/>
</dbReference>
<keyword evidence="2" id="KW-0560">Oxidoreductase</keyword>
<evidence type="ECO:0000313" key="2">
    <source>
        <dbReference type="EMBL" id="MEV8156835.1"/>
    </source>
</evidence>
<proteinExistence type="predicted"/>
<sequence>MKAIVIIGSTRPVRVGGQIAGVVDRIRSERGVDTKVVDLSELNLPPLNEPQVPATGQYAREHTRNWAATVSGADAVVVVTPQDNDGDPSGPKTAINSLYNEWQGRLGAIISYGGRGGGMVYDQFAQVLSLVGPQLDPEGEKLFQSRDDYGENGTFTDAEAAVGAQAAEIAALVDRVIAAMSEKDGAQG</sequence>
<dbReference type="InterPro" id="IPR050712">
    <property type="entry name" value="NAD(P)H-dep_reductase"/>
</dbReference>
<organism evidence="2 3">
    <name type="scientific">Kocuria salsicia</name>
    <dbReference type="NCBI Taxonomy" id="664639"/>
    <lineage>
        <taxon>Bacteria</taxon>
        <taxon>Bacillati</taxon>
        <taxon>Actinomycetota</taxon>
        <taxon>Actinomycetes</taxon>
        <taxon>Micrococcales</taxon>
        <taxon>Micrococcaceae</taxon>
        <taxon>Kocuria</taxon>
    </lineage>
</organism>
<dbReference type="InterPro" id="IPR029039">
    <property type="entry name" value="Flavoprotein-like_sf"/>
</dbReference>
<dbReference type="PANTHER" id="PTHR30543">
    <property type="entry name" value="CHROMATE REDUCTASE"/>
    <property type="match status" value="1"/>
</dbReference>
<dbReference type="SUPFAM" id="SSF52218">
    <property type="entry name" value="Flavoproteins"/>
    <property type="match status" value="1"/>
</dbReference>
<keyword evidence="3" id="KW-1185">Reference proteome</keyword>
<dbReference type="GO" id="GO:0016491">
    <property type="term" value="F:oxidoreductase activity"/>
    <property type="evidence" value="ECO:0007669"/>
    <property type="project" value="UniProtKB-KW"/>
</dbReference>
<dbReference type="RefSeq" id="WP_363783521.1">
    <property type="nucleotide sequence ID" value="NZ_JBFBLL010000001.1"/>
</dbReference>
<dbReference type="Pfam" id="PF03358">
    <property type="entry name" value="FMN_red"/>
    <property type="match status" value="1"/>
</dbReference>
<dbReference type="PANTHER" id="PTHR30543:SF21">
    <property type="entry name" value="NAD(P)H-DEPENDENT FMN REDUCTASE LOT6"/>
    <property type="match status" value="1"/>
</dbReference>
<dbReference type="Proteomes" id="UP001553031">
    <property type="component" value="Unassembled WGS sequence"/>
</dbReference>
<comment type="caution">
    <text evidence="2">The sequence shown here is derived from an EMBL/GenBank/DDBJ whole genome shotgun (WGS) entry which is preliminary data.</text>
</comment>
<feature type="domain" description="NADPH-dependent FMN reductase-like" evidence="1">
    <location>
        <begin position="1"/>
        <end position="131"/>
    </location>
</feature>
<name>A0ABV3K8V3_9MICC</name>
<evidence type="ECO:0000313" key="3">
    <source>
        <dbReference type="Proteomes" id="UP001553031"/>
    </source>
</evidence>
<reference evidence="2 3" key="1">
    <citation type="submission" date="2024-06" db="EMBL/GenBank/DDBJ databases">
        <title>The Natural Products Discovery Center: Release of the First 8490 Sequenced Strains for Exploring Actinobacteria Biosynthetic Diversity.</title>
        <authorList>
            <person name="Kalkreuter E."/>
            <person name="Kautsar S.A."/>
            <person name="Yang D."/>
            <person name="Bader C.D."/>
            <person name="Teijaro C.N."/>
            <person name="Fluegel L."/>
            <person name="Davis C.M."/>
            <person name="Simpson J.R."/>
            <person name="Lauterbach L."/>
            <person name="Steele A.D."/>
            <person name="Gui C."/>
            <person name="Meng S."/>
            <person name="Li G."/>
            <person name="Viehrig K."/>
            <person name="Ye F."/>
            <person name="Su P."/>
            <person name="Kiefer A.F."/>
            <person name="Nichols A."/>
            <person name="Cepeda A.J."/>
            <person name="Yan W."/>
            <person name="Fan B."/>
            <person name="Jiang Y."/>
            <person name="Adhikari A."/>
            <person name="Zheng C.-J."/>
            <person name="Schuster L."/>
            <person name="Cowan T.M."/>
            <person name="Smanski M.J."/>
            <person name="Chevrette M.G."/>
            <person name="De Carvalho L.P.S."/>
            <person name="Shen B."/>
        </authorList>
    </citation>
    <scope>NUCLEOTIDE SEQUENCE [LARGE SCALE GENOMIC DNA]</scope>
    <source>
        <strain evidence="2 3">NPDC079179</strain>
    </source>
</reference>
<dbReference type="EC" id="1.-.-.-" evidence="2"/>
<evidence type="ECO:0000259" key="1">
    <source>
        <dbReference type="Pfam" id="PF03358"/>
    </source>
</evidence>
<accession>A0ABV3K8V3</accession>
<gene>
    <name evidence="2" type="ORF">AB0O96_01295</name>
</gene>
<protein>
    <submittedName>
        <fullName evidence="2">NAD(P)H-dependent oxidoreductase</fullName>
        <ecNumber evidence="2">1.-.-.-</ecNumber>
    </submittedName>
</protein>